<evidence type="ECO:0000313" key="2">
    <source>
        <dbReference type="Proteomes" id="UP000283523"/>
    </source>
</evidence>
<sequence>METYPLEKRMLADTLGLFGSGRDASALTQSPDQGLLLIEGWLNALRGDGPTSAISAELAELRTHLRSERPDQDRIRQLLMNLAGHTDRITKDPAVDPQTGSQLKQLVDSLRNLGSQF</sequence>
<protein>
    <submittedName>
        <fullName evidence="1">Uncharacterized protein</fullName>
    </submittedName>
</protein>
<evidence type="ECO:0000313" key="1">
    <source>
        <dbReference type="EMBL" id="RIV17384.1"/>
    </source>
</evidence>
<organism evidence="1 2">
    <name type="scientific">Fibrisoma montanum</name>
    <dbReference type="NCBI Taxonomy" id="2305895"/>
    <lineage>
        <taxon>Bacteria</taxon>
        <taxon>Pseudomonadati</taxon>
        <taxon>Bacteroidota</taxon>
        <taxon>Cytophagia</taxon>
        <taxon>Cytophagales</taxon>
        <taxon>Spirosomataceae</taxon>
        <taxon>Fibrisoma</taxon>
    </lineage>
</organism>
<keyword evidence="2" id="KW-1185">Reference proteome</keyword>
<proteinExistence type="predicted"/>
<comment type="caution">
    <text evidence="1">The sequence shown here is derived from an EMBL/GenBank/DDBJ whole genome shotgun (WGS) entry which is preliminary data.</text>
</comment>
<name>A0A418LVW6_9BACT</name>
<dbReference type="AlphaFoldDB" id="A0A418LVW6"/>
<reference evidence="1 2" key="1">
    <citation type="submission" date="2018-08" db="EMBL/GenBank/DDBJ databases">
        <title>Fibrisoma montanum sp. nov., isolated from Danxia mountain soil.</title>
        <authorList>
            <person name="Huang Y."/>
        </authorList>
    </citation>
    <scope>NUCLEOTIDE SEQUENCE [LARGE SCALE GENOMIC DNA]</scope>
    <source>
        <strain evidence="1 2">HYT19</strain>
    </source>
</reference>
<dbReference type="EMBL" id="QXED01000019">
    <property type="protein sequence ID" value="RIV17384.1"/>
    <property type="molecule type" value="Genomic_DNA"/>
</dbReference>
<dbReference type="Proteomes" id="UP000283523">
    <property type="component" value="Unassembled WGS sequence"/>
</dbReference>
<dbReference type="RefSeq" id="WP_119671905.1">
    <property type="nucleotide sequence ID" value="NZ_QXED01000019.1"/>
</dbReference>
<gene>
    <name evidence="1" type="ORF">DYU11_32360</name>
</gene>
<dbReference type="OrthoDB" id="959939at2"/>
<accession>A0A418LVW6</accession>